<dbReference type="Proteomes" id="UP000053144">
    <property type="component" value="Chromosome 2"/>
</dbReference>
<organism evidence="2 3">
    <name type="scientific">Phaseolus angularis</name>
    <name type="common">Azuki bean</name>
    <name type="synonym">Vigna angularis</name>
    <dbReference type="NCBI Taxonomy" id="3914"/>
    <lineage>
        <taxon>Eukaryota</taxon>
        <taxon>Viridiplantae</taxon>
        <taxon>Streptophyta</taxon>
        <taxon>Embryophyta</taxon>
        <taxon>Tracheophyta</taxon>
        <taxon>Spermatophyta</taxon>
        <taxon>Magnoliopsida</taxon>
        <taxon>eudicotyledons</taxon>
        <taxon>Gunneridae</taxon>
        <taxon>Pentapetalae</taxon>
        <taxon>rosids</taxon>
        <taxon>fabids</taxon>
        <taxon>Fabales</taxon>
        <taxon>Fabaceae</taxon>
        <taxon>Papilionoideae</taxon>
        <taxon>50 kb inversion clade</taxon>
        <taxon>NPAAA clade</taxon>
        <taxon>indigoferoid/millettioid clade</taxon>
        <taxon>Phaseoleae</taxon>
        <taxon>Vigna</taxon>
    </lineage>
</organism>
<sequence>MVISMKTIAGMLICLVISMACVKRAETLSECAKQCMPVCLKEKGATIAVCGPACEKYCQQISGNSRLRAKQS</sequence>
<dbReference type="PROSITE" id="PS51257">
    <property type="entry name" value="PROKAR_LIPOPROTEIN"/>
    <property type="match status" value="1"/>
</dbReference>
<dbReference type="Gramene" id="KOM34373">
    <property type="protein sequence ID" value="KOM34373"/>
    <property type="gene ID" value="LR48_Vigan02g052300"/>
</dbReference>
<reference evidence="3" key="1">
    <citation type="journal article" date="2015" name="Proc. Natl. Acad. Sci. U.S.A.">
        <title>Genome sequencing of adzuki bean (Vigna angularis) provides insight into high starch and low fat accumulation and domestication.</title>
        <authorList>
            <person name="Yang K."/>
            <person name="Tian Z."/>
            <person name="Chen C."/>
            <person name="Luo L."/>
            <person name="Zhao B."/>
            <person name="Wang Z."/>
            <person name="Yu L."/>
            <person name="Li Y."/>
            <person name="Sun Y."/>
            <person name="Li W."/>
            <person name="Chen Y."/>
            <person name="Li Y."/>
            <person name="Zhang Y."/>
            <person name="Ai D."/>
            <person name="Zhao J."/>
            <person name="Shang C."/>
            <person name="Ma Y."/>
            <person name="Wu B."/>
            <person name="Wang M."/>
            <person name="Gao L."/>
            <person name="Sun D."/>
            <person name="Zhang P."/>
            <person name="Guo F."/>
            <person name="Wang W."/>
            <person name="Li Y."/>
            <person name="Wang J."/>
            <person name="Varshney R.K."/>
            <person name="Wang J."/>
            <person name="Ling H.Q."/>
            <person name="Wan P."/>
        </authorList>
    </citation>
    <scope>NUCLEOTIDE SEQUENCE</scope>
    <source>
        <strain evidence="3">cv. Jingnong 6</strain>
    </source>
</reference>
<keyword evidence="1" id="KW-0732">Signal</keyword>
<feature type="chain" id="PRO_5005594996" evidence="1">
    <location>
        <begin position="28"/>
        <end position="72"/>
    </location>
</feature>
<accession>A0A0L9TUV6</accession>
<gene>
    <name evidence="2" type="ORF">LR48_Vigan02g052300</name>
</gene>
<evidence type="ECO:0000313" key="3">
    <source>
        <dbReference type="Proteomes" id="UP000053144"/>
    </source>
</evidence>
<dbReference type="EMBL" id="CM003372">
    <property type="protein sequence ID" value="KOM34373.1"/>
    <property type="molecule type" value="Genomic_DNA"/>
</dbReference>
<dbReference type="AlphaFoldDB" id="A0A0L9TUV6"/>
<protein>
    <submittedName>
        <fullName evidence="2">Uncharacterized protein</fullName>
    </submittedName>
</protein>
<name>A0A0L9TUV6_PHAAN</name>
<dbReference type="OMA" id="ICEIACE"/>
<feature type="signal peptide" evidence="1">
    <location>
        <begin position="1"/>
        <end position="27"/>
    </location>
</feature>
<proteinExistence type="predicted"/>
<evidence type="ECO:0000256" key="1">
    <source>
        <dbReference type="SAM" id="SignalP"/>
    </source>
</evidence>
<evidence type="ECO:0000313" key="2">
    <source>
        <dbReference type="EMBL" id="KOM34373.1"/>
    </source>
</evidence>